<dbReference type="EMBL" id="JAAAHS010000545">
    <property type="protein sequence ID" value="NBE56651.1"/>
    <property type="molecule type" value="Genomic_DNA"/>
</dbReference>
<keyword evidence="3" id="KW-1185">Reference proteome</keyword>
<accession>A0A964UWF1</accession>
<evidence type="ECO:0000313" key="3">
    <source>
        <dbReference type="Proteomes" id="UP000598297"/>
    </source>
</evidence>
<reference evidence="2" key="1">
    <citation type="submission" date="2020-01" db="EMBL/GenBank/DDBJ databases">
        <title>Whole-genome analyses of novel actinobacteria.</title>
        <authorList>
            <person name="Sahin N."/>
        </authorList>
    </citation>
    <scope>NUCLEOTIDE SEQUENCE</scope>
    <source>
        <strain evidence="2">YC537</strain>
    </source>
</reference>
<comment type="caution">
    <text evidence="2">The sequence shown here is derived from an EMBL/GenBank/DDBJ whole genome shotgun (WGS) entry which is preliminary data.</text>
</comment>
<gene>
    <name evidence="2" type="ORF">GUY60_35560</name>
</gene>
<dbReference type="Proteomes" id="UP000598297">
    <property type="component" value="Unassembled WGS sequence"/>
</dbReference>
<dbReference type="RefSeq" id="WP_161705520.1">
    <property type="nucleotide sequence ID" value="NZ_JAAAHS010000545.1"/>
</dbReference>
<dbReference type="InterPro" id="IPR029030">
    <property type="entry name" value="Caspase-like_dom_sf"/>
</dbReference>
<dbReference type="GO" id="GO:0004197">
    <property type="term" value="F:cysteine-type endopeptidase activity"/>
    <property type="evidence" value="ECO:0007669"/>
    <property type="project" value="InterPro"/>
</dbReference>
<dbReference type="NCBIfam" id="NF047832">
    <property type="entry name" value="caspase_w_EACC1"/>
    <property type="match status" value="1"/>
</dbReference>
<sequence>MRLPDPDGTRVVLIGVDEYQHFPPLPAVRNNLTELAKLFMSPLGGNLPDKHCTTVLNPTDVASALDPVHRAASEALNTLVVYFAGHGMPLPDGSLRLAVRNSERGRRQYGSVAFGDLRAEVLDSTAVNKVVILDCCYSGAALEGFMGRTDGIADETIIEGTYVMTASAATQAAMAPPDARLTAFTGELAKAITNGIAESPDPLDMSSLYKYVHGQLKSQGMPLPQQRASGLGHDIALFHNKWRPPAEKPTLSLKREEWFREVHQALLGHLRDVSALAQDHLRPEFGDPMLVRSLLVARIAAQLAQGKNTTDIIGMLSSSWVFATPCPNTDELSELIAEVQFGCEINGLANSVPFLGDLGLFPWTPESTYMLLSEYWAAQRSRTMPRPHVERELSELWDVTDTRVLSSLSSLPSLPLVFYPDPWDKLKAEPDLRVGTVTAMMLGERGGGDRAWEHWMSTRPWSTLKARHLVQLGGDLVRCKAAQRAIAQHVDLSPAGHDSHAVFVRAAEIVEEQLKAIALAIESTSAIEYDLLRERTADEHFQDGCLATFSKHLLTRPQIFTPFEEHRMNHGTWAAIPWWSLVVHGKQEQRAVEDILKRGGLQLDVAAESPDDDELVISCEEPDLGPSWISARLIFNLRDVAQACELLLLGRRQSVVLDFLTEHIDEWDDRQVDLAGSVDLSLGPEIGAMLTDVATRALRRLLPGSHGPSLHHEGVPALDRLLGSARLPRIARCPR</sequence>
<protein>
    <recommendedName>
        <fullName evidence="1">Peptidase C14 caspase domain-containing protein</fullName>
    </recommendedName>
</protein>
<dbReference type="GO" id="GO:0006508">
    <property type="term" value="P:proteolysis"/>
    <property type="evidence" value="ECO:0007669"/>
    <property type="project" value="InterPro"/>
</dbReference>
<dbReference type="Pfam" id="PF00656">
    <property type="entry name" value="Peptidase_C14"/>
    <property type="match status" value="1"/>
</dbReference>
<dbReference type="OrthoDB" id="8265034at2"/>
<feature type="domain" description="Peptidase C14 caspase" evidence="1">
    <location>
        <begin position="11"/>
        <end position="224"/>
    </location>
</feature>
<name>A0A964UWF1_9ACTN</name>
<evidence type="ECO:0000259" key="1">
    <source>
        <dbReference type="Pfam" id="PF00656"/>
    </source>
</evidence>
<organism evidence="2 3">
    <name type="scientific">Streptomyces boluensis</name>
    <dbReference type="NCBI Taxonomy" id="1775135"/>
    <lineage>
        <taxon>Bacteria</taxon>
        <taxon>Bacillati</taxon>
        <taxon>Actinomycetota</taxon>
        <taxon>Actinomycetes</taxon>
        <taxon>Kitasatosporales</taxon>
        <taxon>Streptomycetaceae</taxon>
        <taxon>Streptomyces</taxon>
    </lineage>
</organism>
<dbReference type="AlphaFoldDB" id="A0A964UWF1"/>
<dbReference type="InterPro" id="IPR011600">
    <property type="entry name" value="Pept_C14_caspase"/>
</dbReference>
<dbReference type="SUPFAM" id="SSF52129">
    <property type="entry name" value="Caspase-like"/>
    <property type="match status" value="1"/>
</dbReference>
<proteinExistence type="predicted"/>
<dbReference type="Gene3D" id="3.40.50.1460">
    <property type="match status" value="1"/>
</dbReference>
<evidence type="ECO:0000313" key="2">
    <source>
        <dbReference type="EMBL" id="NBE56651.1"/>
    </source>
</evidence>